<reference evidence="3 4" key="1">
    <citation type="submission" date="2018-06" db="EMBL/GenBank/DDBJ databases">
        <title>A transcriptomic atlas of mushroom development highlights an independent origin of complex multicellularity.</title>
        <authorList>
            <consortium name="DOE Joint Genome Institute"/>
            <person name="Krizsan K."/>
            <person name="Almasi E."/>
            <person name="Merenyi Z."/>
            <person name="Sahu N."/>
            <person name="Viragh M."/>
            <person name="Koszo T."/>
            <person name="Mondo S."/>
            <person name="Kiss B."/>
            <person name="Balint B."/>
            <person name="Kues U."/>
            <person name="Barry K."/>
            <person name="Hegedus J.C."/>
            <person name="Henrissat B."/>
            <person name="Johnson J."/>
            <person name="Lipzen A."/>
            <person name="Ohm R."/>
            <person name="Nagy I."/>
            <person name="Pangilinan J."/>
            <person name="Yan J."/>
            <person name="Xiong Y."/>
            <person name="Grigoriev I.V."/>
            <person name="Hibbett D.S."/>
            <person name="Nagy L.G."/>
        </authorList>
    </citation>
    <scope>NUCLEOTIDE SEQUENCE [LARGE SCALE GENOMIC DNA]</scope>
    <source>
        <strain evidence="3 4">SZMC22713</strain>
    </source>
</reference>
<evidence type="ECO:0000256" key="1">
    <source>
        <dbReference type="SAM" id="MobiDB-lite"/>
    </source>
</evidence>
<feature type="compositionally biased region" description="Low complexity" evidence="1">
    <location>
        <begin position="101"/>
        <end position="117"/>
    </location>
</feature>
<feature type="domain" description="LysM" evidence="2">
    <location>
        <begin position="132"/>
        <end position="176"/>
    </location>
</feature>
<feature type="region of interest" description="Disordered" evidence="1">
    <location>
        <begin position="292"/>
        <end position="377"/>
    </location>
</feature>
<proteinExistence type="predicted"/>
<feature type="compositionally biased region" description="Low complexity" evidence="1">
    <location>
        <begin position="240"/>
        <end position="251"/>
    </location>
</feature>
<dbReference type="Pfam" id="PF01476">
    <property type="entry name" value="LysM"/>
    <property type="match status" value="1"/>
</dbReference>
<sequence>MSHVDVFFSNANSEAQADSTKAILHGIEDTTSIWASPGQRFITRKRSGTISLATSGLRSRKSSSHRRTSTFHAVSHPLQSSSSVSALDAGVTRPRLRSWLSSSSGEEASAGESSPEPTLQFSGNGEEEADVIVHRISPKDSIAGVALKYGVSVAALRKANQLWASDSIHLRQVLHIPLKWAANKHRLRSPECTSQHLSHAASVHDLTGDPTCNAESSTVTIQRIPMSKLAFFPPSTQEQSSAVSKSESSSSLRTTRLNSQPSIPAARPLSTLFNVLPLPSPDSFMSRLSIDSASNDSQSVSNRSESPSDHEMDVMGLPTTPRKPPRTPRANRLAWVGDVDPNRVPEHHDARRDWSTVRTEQLKPSPQMELPKSLLKF</sequence>
<dbReference type="CDD" id="cd00118">
    <property type="entry name" value="LysM"/>
    <property type="match status" value="1"/>
</dbReference>
<dbReference type="AlphaFoldDB" id="A0A4Y7QEF5"/>
<dbReference type="InterPro" id="IPR045030">
    <property type="entry name" value="LYSM1-4"/>
</dbReference>
<evidence type="ECO:0000313" key="4">
    <source>
        <dbReference type="Proteomes" id="UP000294933"/>
    </source>
</evidence>
<feature type="compositionally biased region" description="Basic residues" evidence="1">
    <location>
        <begin position="58"/>
        <end position="69"/>
    </location>
</feature>
<dbReference type="Proteomes" id="UP000294933">
    <property type="component" value="Unassembled WGS sequence"/>
</dbReference>
<dbReference type="Gene3D" id="3.10.350.10">
    <property type="entry name" value="LysM domain"/>
    <property type="match status" value="1"/>
</dbReference>
<dbReference type="SMART" id="SM00257">
    <property type="entry name" value="LysM"/>
    <property type="match status" value="1"/>
</dbReference>
<dbReference type="OrthoDB" id="2107166at2759"/>
<evidence type="ECO:0000259" key="2">
    <source>
        <dbReference type="PROSITE" id="PS51782"/>
    </source>
</evidence>
<accession>A0A4Y7QEF5</accession>
<dbReference type="InterPro" id="IPR018392">
    <property type="entry name" value="LysM"/>
</dbReference>
<feature type="region of interest" description="Disordered" evidence="1">
    <location>
        <begin position="100"/>
        <end position="123"/>
    </location>
</feature>
<dbReference type="PANTHER" id="PTHR20932:SF8">
    <property type="entry name" value="LD22649P"/>
    <property type="match status" value="1"/>
</dbReference>
<dbReference type="VEuPathDB" id="FungiDB:BD410DRAFT_895467"/>
<organism evidence="3 4">
    <name type="scientific">Rickenella mellea</name>
    <dbReference type="NCBI Taxonomy" id="50990"/>
    <lineage>
        <taxon>Eukaryota</taxon>
        <taxon>Fungi</taxon>
        <taxon>Dikarya</taxon>
        <taxon>Basidiomycota</taxon>
        <taxon>Agaricomycotina</taxon>
        <taxon>Agaricomycetes</taxon>
        <taxon>Hymenochaetales</taxon>
        <taxon>Rickenellaceae</taxon>
        <taxon>Rickenella</taxon>
    </lineage>
</organism>
<dbReference type="EMBL" id="ML170162">
    <property type="protein sequence ID" value="TDL26014.1"/>
    <property type="molecule type" value="Genomic_DNA"/>
</dbReference>
<feature type="compositionally biased region" description="Polar residues" evidence="1">
    <location>
        <begin position="252"/>
        <end position="262"/>
    </location>
</feature>
<dbReference type="PANTHER" id="PTHR20932">
    <property type="entry name" value="LYSM AND PUTATIVE PEPTIDOGLYCAN-BINDING DOMAIN-CONTAINING PROTEIN"/>
    <property type="match status" value="1"/>
</dbReference>
<dbReference type="SUPFAM" id="SSF54106">
    <property type="entry name" value="LysM domain"/>
    <property type="match status" value="1"/>
</dbReference>
<name>A0A4Y7QEF5_9AGAM</name>
<gene>
    <name evidence="3" type="ORF">BD410DRAFT_895467</name>
</gene>
<protein>
    <recommendedName>
        <fullName evidence="2">LysM domain-containing protein</fullName>
    </recommendedName>
</protein>
<feature type="region of interest" description="Disordered" evidence="1">
    <location>
        <begin position="53"/>
        <end position="76"/>
    </location>
</feature>
<feature type="region of interest" description="Disordered" evidence="1">
    <location>
        <begin position="232"/>
        <end position="264"/>
    </location>
</feature>
<dbReference type="PROSITE" id="PS51782">
    <property type="entry name" value="LYSM"/>
    <property type="match status" value="1"/>
</dbReference>
<feature type="compositionally biased region" description="Polar residues" evidence="1">
    <location>
        <begin position="292"/>
        <end position="305"/>
    </location>
</feature>
<feature type="compositionally biased region" description="Basic and acidic residues" evidence="1">
    <location>
        <begin position="340"/>
        <end position="355"/>
    </location>
</feature>
<evidence type="ECO:0000313" key="3">
    <source>
        <dbReference type="EMBL" id="TDL26014.1"/>
    </source>
</evidence>
<keyword evidence="4" id="KW-1185">Reference proteome</keyword>
<dbReference type="InterPro" id="IPR036779">
    <property type="entry name" value="LysM_dom_sf"/>
</dbReference>